<feature type="coiled-coil region" evidence="1">
    <location>
        <begin position="80"/>
        <end position="111"/>
    </location>
</feature>
<keyword evidence="4" id="KW-1185">Reference proteome</keyword>
<keyword evidence="1" id="KW-0175">Coiled coil</keyword>
<dbReference type="RefSeq" id="WP_345027907.1">
    <property type="nucleotide sequence ID" value="NZ_BAABEY010000018.1"/>
</dbReference>
<reference evidence="4" key="1">
    <citation type="journal article" date="2019" name="Int. J. Syst. Evol. Microbiol.">
        <title>The Global Catalogue of Microorganisms (GCM) 10K type strain sequencing project: providing services to taxonomists for standard genome sequencing and annotation.</title>
        <authorList>
            <consortium name="The Broad Institute Genomics Platform"/>
            <consortium name="The Broad Institute Genome Sequencing Center for Infectious Disease"/>
            <person name="Wu L."/>
            <person name="Ma J."/>
        </authorList>
    </citation>
    <scope>NUCLEOTIDE SEQUENCE [LARGE SCALE GENOMIC DNA]</scope>
    <source>
        <strain evidence="4">JCM 31920</strain>
    </source>
</reference>
<protein>
    <submittedName>
        <fullName evidence="3">Uncharacterized protein</fullName>
    </submittedName>
</protein>
<comment type="caution">
    <text evidence="3">The sequence shown here is derived from an EMBL/GenBank/DDBJ whole genome shotgun (WGS) entry which is preliminary data.</text>
</comment>
<gene>
    <name evidence="3" type="ORF">GCM10023091_16450</name>
</gene>
<dbReference type="Proteomes" id="UP001501508">
    <property type="component" value="Unassembled WGS sequence"/>
</dbReference>
<organism evidence="3 4">
    <name type="scientific">Ravibacter arvi</name>
    <dbReference type="NCBI Taxonomy" id="2051041"/>
    <lineage>
        <taxon>Bacteria</taxon>
        <taxon>Pseudomonadati</taxon>
        <taxon>Bacteroidota</taxon>
        <taxon>Cytophagia</taxon>
        <taxon>Cytophagales</taxon>
        <taxon>Spirosomataceae</taxon>
        <taxon>Ravibacter</taxon>
    </lineage>
</organism>
<sequence>MPNQTTARDGQKISLSRPAEASEATPLQQILALLNVPVNPLQTFDQEKTVNIIGNTFSDFKGASSAINVRPTFNNPIEWISKLHEEKMELYERMLREKDEQLERLKRLTEER</sequence>
<dbReference type="EMBL" id="BAABEY010000018">
    <property type="protein sequence ID" value="GAA4437356.1"/>
    <property type="molecule type" value="Genomic_DNA"/>
</dbReference>
<accession>A0ABP8LUL3</accession>
<proteinExistence type="predicted"/>
<evidence type="ECO:0000313" key="3">
    <source>
        <dbReference type="EMBL" id="GAA4437356.1"/>
    </source>
</evidence>
<evidence type="ECO:0000313" key="4">
    <source>
        <dbReference type="Proteomes" id="UP001501508"/>
    </source>
</evidence>
<evidence type="ECO:0000256" key="1">
    <source>
        <dbReference type="SAM" id="Coils"/>
    </source>
</evidence>
<feature type="region of interest" description="Disordered" evidence="2">
    <location>
        <begin position="1"/>
        <end position="21"/>
    </location>
</feature>
<name>A0ABP8LUL3_9BACT</name>
<evidence type="ECO:0000256" key="2">
    <source>
        <dbReference type="SAM" id="MobiDB-lite"/>
    </source>
</evidence>